<dbReference type="EMBL" id="JPGK01000005">
    <property type="protein sequence ID" value="KGA93786.1"/>
    <property type="molecule type" value="Genomic_DNA"/>
</dbReference>
<name>A0A094YKM9_9BACT</name>
<organism evidence="1 2">
    <name type="scientific">Leptospirillum ferriphilum</name>
    <dbReference type="NCBI Taxonomy" id="178606"/>
    <lineage>
        <taxon>Bacteria</taxon>
        <taxon>Pseudomonadati</taxon>
        <taxon>Nitrospirota</taxon>
        <taxon>Nitrospiria</taxon>
        <taxon>Nitrospirales</taxon>
        <taxon>Nitrospiraceae</taxon>
        <taxon>Leptospirillum</taxon>
    </lineage>
</organism>
<evidence type="ECO:0000313" key="1">
    <source>
        <dbReference type="EMBL" id="KGA93786.1"/>
    </source>
</evidence>
<proteinExistence type="predicted"/>
<dbReference type="PATRIC" id="fig|178606.4.peg.1499"/>
<gene>
    <name evidence="1" type="ORF">LptCag_1496</name>
</gene>
<dbReference type="Proteomes" id="UP000029452">
    <property type="component" value="Unassembled WGS sequence"/>
</dbReference>
<protein>
    <submittedName>
        <fullName evidence="1">Uncharacterized protein</fullName>
    </submittedName>
</protein>
<evidence type="ECO:0000313" key="2">
    <source>
        <dbReference type="Proteomes" id="UP000029452"/>
    </source>
</evidence>
<reference evidence="1 2" key="1">
    <citation type="submission" date="2014-06" db="EMBL/GenBank/DDBJ databases">
        <title>Draft genome sequence of iron oxidizing acidophile Leptospirillum ferriphilum DSM14647.</title>
        <authorList>
            <person name="Cardenas J.P."/>
            <person name="Lazcano M."/>
            <person name="Ossandon F.J."/>
            <person name="Corbett M."/>
            <person name="Holmes D.S."/>
            <person name="Watkin E."/>
        </authorList>
    </citation>
    <scope>NUCLEOTIDE SEQUENCE [LARGE SCALE GENOMIC DNA]</scope>
    <source>
        <strain evidence="1 2">DSM 14647</strain>
    </source>
</reference>
<comment type="caution">
    <text evidence="1">The sequence shown here is derived from an EMBL/GenBank/DDBJ whole genome shotgun (WGS) entry which is preliminary data.</text>
</comment>
<dbReference type="AlphaFoldDB" id="A0A094YKM9"/>
<sequence length="180" mass="20584">MEKTFLEKLFCHDLPGKLHREDGIDYLPEDHGPFYICTNSARYVVSLVGGLVVGFPEGENLSSHKEFVDGHDFALVRGRYLVDIWGHFYAGVLKHSVVDLLCPDHVRQILPFYGNMSAWKVLVEKENTQDSLHLATQYWRPFFLTDFSPSVRKHLSLSLKSSLFMQSGKSRSSPVVRKAR</sequence>
<accession>A0A094YKM9</accession>